<proteinExistence type="predicted"/>
<dbReference type="PROSITE" id="PS50113">
    <property type="entry name" value="PAC"/>
    <property type="match status" value="1"/>
</dbReference>
<dbReference type="SUPFAM" id="SSF55785">
    <property type="entry name" value="PYP-like sensor domain (PAS domain)"/>
    <property type="match status" value="1"/>
</dbReference>
<reference evidence="5 6" key="1">
    <citation type="submission" date="2019-02" db="EMBL/GenBank/DDBJ databases">
        <title>Genomic Encyclopedia of Type Strains, Phase IV (KMG-IV): sequencing the most valuable type-strain genomes for metagenomic binning, comparative biology and taxonomic classification.</title>
        <authorList>
            <person name="Goeker M."/>
        </authorList>
    </citation>
    <scope>NUCLEOTIDE SEQUENCE [LARGE SCALE GENOMIC DNA]</scope>
    <source>
        <strain evidence="5 6">DSM 10617</strain>
    </source>
</reference>
<dbReference type="SMART" id="SM00091">
    <property type="entry name" value="PAS"/>
    <property type="match status" value="2"/>
</dbReference>
<feature type="domain" description="EAL" evidence="3">
    <location>
        <begin position="313"/>
        <end position="558"/>
    </location>
</feature>
<dbReference type="PROSITE" id="PS50883">
    <property type="entry name" value="EAL"/>
    <property type="match status" value="1"/>
</dbReference>
<dbReference type="InterPro" id="IPR001633">
    <property type="entry name" value="EAL_dom"/>
</dbReference>
<keyword evidence="6" id="KW-1185">Reference proteome</keyword>
<dbReference type="SMART" id="SM00052">
    <property type="entry name" value="EAL"/>
    <property type="match status" value="1"/>
</dbReference>
<dbReference type="Gene3D" id="3.30.70.270">
    <property type="match status" value="1"/>
</dbReference>
<dbReference type="OrthoDB" id="9813903at2"/>
<dbReference type="InterPro" id="IPR043128">
    <property type="entry name" value="Rev_trsase/Diguanyl_cyclase"/>
</dbReference>
<evidence type="ECO:0000313" key="5">
    <source>
        <dbReference type="EMBL" id="RZS54550.1"/>
    </source>
</evidence>
<dbReference type="RefSeq" id="WP_130481893.1">
    <property type="nucleotide sequence ID" value="NZ_SGWV01000009.1"/>
</dbReference>
<sequence length="558" mass="61733">MNAPLPLARQTALAERWLAAIVESSDDAIVSKTLDGIVTSWNGGAERIFGWRADEMIGRPMVSIFPADRIDEEPQILARIARGEKVEHFETVRRRKDGSLVDISATISPLRDETGQVIGASKIARDITERIQAERTIWRQANVDTLTQLPNRRQFHERLQQELVLARRRHRHLALLFIDLDRFKAVNDTLGHQAGDDLLQQASRRIQSCVRAVDTVARIGGDEFTVVLPDLDTASIASEIAQRLNATLFEPFQLGNVPVHISGSIGVALFPQDGESTEELLQHADLAMYASKQQGRNQARHYHHALESAARQRVALIGDLRVAIEQDTLDLACQSVYSLNDGAVDHHEVQLRWDHPAHGHLDADTLFKVAEEAGLMLRLGDWIFDRALALLQRGTGGGPLTASPRLAMRVSPIQLQAEADYFSRWLDRLDTLGLARDRIVLGIAEPTLTARADTLLPALTRLRAAGLQIAFDHFGGASSMVHLHRLGARTLKIDRDMLRDIEHDAQVLALCEGLVELAHKLGLRVIAGGIESAAQRHVLEAIGCDLGMGHHVVRATHD</sequence>
<evidence type="ECO:0000259" key="2">
    <source>
        <dbReference type="PROSITE" id="PS50113"/>
    </source>
</evidence>
<gene>
    <name evidence="5" type="ORF">EV685_2027</name>
</gene>
<dbReference type="PROSITE" id="PS50112">
    <property type="entry name" value="PAS"/>
    <property type="match status" value="1"/>
</dbReference>
<dbReference type="PANTHER" id="PTHR44757:SF2">
    <property type="entry name" value="BIOFILM ARCHITECTURE MAINTENANCE PROTEIN MBAA"/>
    <property type="match status" value="1"/>
</dbReference>
<dbReference type="Gene3D" id="3.30.450.20">
    <property type="entry name" value="PAS domain"/>
    <property type="match status" value="1"/>
</dbReference>
<dbReference type="NCBIfam" id="TIGR00254">
    <property type="entry name" value="GGDEF"/>
    <property type="match status" value="1"/>
</dbReference>
<dbReference type="CDD" id="cd01949">
    <property type="entry name" value="GGDEF"/>
    <property type="match status" value="1"/>
</dbReference>
<dbReference type="InterPro" id="IPR013767">
    <property type="entry name" value="PAS_fold"/>
</dbReference>
<accession>A0A4V2EW29</accession>
<feature type="domain" description="PAS" evidence="1">
    <location>
        <begin position="14"/>
        <end position="84"/>
    </location>
</feature>
<dbReference type="FunFam" id="3.30.70.270:FF:000001">
    <property type="entry name" value="Diguanylate cyclase domain protein"/>
    <property type="match status" value="1"/>
</dbReference>
<dbReference type="SMART" id="SM00086">
    <property type="entry name" value="PAC"/>
    <property type="match status" value="1"/>
</dbReference>
<comment type="caution">
    <text evidence="5">The sequence shown here is derived from an EMBL/GenBank/DDBJ whole genome shotgun (WGS) entry which is preliminary data.</text>
</comment>
<evidence type="ECO:0000259" key="3">
    <source>
        <dbReference type="PROSITE" id="PS50883"/>
    </source>
</evidence>
<dbReference type="InterPro" id="IPR001610">
    <property type="entry name" value="PAC"/>
</dbReference>
<dbReference type="CDD" id="cd01948">
    <property type="entry name" value="EAL"/>
    <property type="match status" value="1"/>
</dbReference>
<dbReference type="Pfam" id="PF00990">
    <property type="entry name" value="GGDEF"/>
    <property type="match status" value="1"/>
</dbReference>
<dbReference type="Gene3D" id="3.20.20.450">
    <property type="entry name" value="EAL domain"/>
    <property type="match status" value="1"/>
</dbReference>
<dbReference type="SUPFAM" id="SSF55073">
    <property type="entry name" value="Nucleotide cyclase"/>
    <property type="match status" value="1"/>
</dbReference>
<dbReference type="PROSITE" id="PS50887">
    <property type="entry name" value="GGDEF"/>
    <property type="match status" value="1"/>
</dbReference>
<dbReference type="InterPro" id="IPR035919">
    <property type="entry name" value="EAL_sf"/>
</dbReference>
<dbReference type="GO" id="GO:0006355">
    <property type="term" value="P:regulation of DNA-templated transcription"/>
    <property type="evidence" value="ECO:0007669"/>
    <property type="project" value="InterPro"/>
</dbReference>
<dbReference type="GO" id="GO:0003824">
    <property type="term" value="F:catalytic activity"/>
    <property type="evidence" value="ECO:0007669"/>
    <property type="project" value="UniProtKB-ARBA"/>
</dbReference>
<dbReference type="Pfam" id="PF00563">
    <property type="entry name" value="EAL"/>
    <property type="match status" value="1"/>
</dbReference>
<dbReference type="CDD" id="cd00130">
    <property type="entry name" value="PAS"/>
    <property type="match status" value="1"/>
</dbReference>
<dbReference type="InterPro" id="IPR000160">
    <property type="entry name" value="GGDEF_dom"/>
</dbReference>
<dbReference type="InterPro" id="IPR035965">
    <property type="entry name" value="PAS-like_dom_sf"/>
</dbReference>
<name>A0A4V2EW29_9BURK</name>
<dbReference type="InterPro" id="IPR029787">
    <property type="entry name" value="Nucleotide_cyclase"/>
</dbReference>
<dbReference type="InterPro" id="IPR052155">
    <property type="entry name" value="Biofilm_reg_signaling"/>
</dbReference>
<dbReference type="InterPro" id="IPR000700">
    <property type="entry name" value="PAS-assoc_C"/>
</dbReference>
<dbReference type="Proteomes" id="UP000293433">
    <property type="component" value="Unassembled WGS sequence"/>
</dbReference>
<evidence type="ECO:0000313" key="6">
    <source>
        <dbReference type="Proteomes" id="UP000293433"/>
    </source>
</evidence>
<dbReference type="NCBIfam" id="TIGR00229">
    <property type="entry name" value="sensory_box"/>
    <property type="match status" value="1"/>
</dbReference>
<feature type="domain" description="GGDEF" evidence="4">
    <location>
        <begin position="171"/>
        <end position="304"/>
    </location>
</feature>
<dbReference type="Pfam" id="PF00989">
    <property type="entry name" value="PAS"/>
    <property type="match status" value="1"/>
</dbReference>
<feature type="domain" description="PAC" evidence="2">
    <location>
        <begin position="87"/>
        <end position="139"/>
    </location>
</feature>
<dbReference type="InterPro" id="IPR000014">
    <property type="entry name" value="PAS"/>
</dbReference>
<dbReference type="SMART" id="SM00267">
    <property type="entry name" value="GGDEF"/>
    <property type="match status" value="1"/>
</dbReference>
<dbReference type="EMBL" id="SGWV01000009">
    <property type="protein sequence ID" value="RZS54550.1"/>
    <property type="molecule type" value="Genomic_DNA"/>
</dbReference>
<evidence type="ECO:0000259" key="4">
    <source>
        <dbReference type="PROSITE" id="PS50887"/>
    </source>
</evidence>
<dbReference type="SUPFAM" id="SSF141868">
    <property type="entry name" value="EAL domain-like"/>
    <property type="match status" value="1"/>
</dbReference>
<evidence type="ECO:0000259" key="1">
    <source>
        <dbReference type="PROSITE" id="PS50112"/>
    </source>
</evidence>
<dbReference type="PANTHER" id="PTHR44757">
    <property type="entry name" value="DIGUANYLATE CYCLASE DGCP"/>
    <property type="match status" value="1"/>
</dbReference>
<dbReference type="AlphaFoldDB" id="A0A4V2EW29"/>
<protein>
    <submittedName>
        <fullName evidence="5">PAS domain S-box-containing protein/diguanylate cyclase (GGDEF)-like protein</fullName>
    </submittedName>
</protein>
<organism evidence="5 6">
    <name type="scientific">Sphaerotilus mobilis</name>
    <dbReference type="NCBI Taxonomy" id="47994"/>
    <lineage>
        <taxon>Bacteria</taxon>
        <taxon>Pseudomonadati</taxon>
        <taxon>Pseudomonadota</taxon>
        <taxon>Betaproteobacteria</taxon>
        <taxon>Burkholderiales</taxon>
        <taxon>Sphaerotilaceae</taxon>
        <taxon>Sphaerotilus</taxon>
    </lineage>
</organism>